<dbReference type="OrthoDB" id="121684at2"/>
<evidence type="ECO:0000313" key="2">
    <source>
        <dbReference type="Proteomes" id="UP000239366"/>
    </source>
</evidence>
<dbReference type="EMBL" id="MQVX01000001">
    <property type="protein sequence ID" value="PQJ15007.1"/>
    <property type="molecule type" value="Genomic_DNA"/>
</dbReference>
<proteinExistence type="predicted"/>
<name>A0A2S7T660_9FLAO</name>
<gene>
    <name evidence="1" type="ORF">BST99_04010</name>
</gene>
<keyword evidence="2" id="KW-1185">Reference proteome</keyword>
<sequence>MLKINRKKAEKLDFKQAIKKPIPVGCIKMDEDFEVETMEGIMRGKKGDWLMRGIEGELYPCDAEIFEKTYILLDPDEE</sequence>
<organism evidence="1 2">
    <name type="scientific">Aureicoccus marinus</name>
    <dbReference type="NCBI Taxonomy" id="754435"/>
    <lineage>
        <taxon>Bacteria</taxon>
        <taxon>Pseudomonadati</taxon>
        <taxon>Bacteroidota</taxon>
        <taxon>Flavobacteriia</taxon>
        <taxon>Flavobacteriales</taxon>
        <taxon>Flavobacteriaceae</taxon>
        <taxon>Aureicoccus</taxon>
    </lineage>
</organism>
<reference evidence="2" key="1">
    <citation type="submission" date="2016-11" db="EMBL/GenBank/DDBJ databases">
        <title>Trade-off between light-utilization and light-protection in marine flavobacteria.</title>
        <authorList>
            <person name="Kumagai Y."/>
            <person name="Yoshizawa S."/>
            <person name="Kogure K."/>
        </authorList>
    </citation>
    <scope>NUCLEOTIDE SEQUENCE [LARGE SCALE GENOMIC DNA]</scope>
    <source>
        <strain evidence="2">SG-18</strain>
    </source>
</reference>
<comment type="caution">
    <text evidence="1">The sequence shown here is derived from an EMBL/GenBank/DDBJ whole genome shotgun (WGS) entry which is preliminary data.</text>
</comment>
<evidence type="ECO:0000313" key="1">
    <source>
        <dbReference type="EMBL" id="PQJ15007.1"/>
    </source>
</evidence>
<protein>
    <submittedName>
        <fullName evidence="1">Uncharacterized protein</fullName>
    </submittedName>
</protein>
<accession>A0A2S7T660</accession>
<dbReference type="Proteomes" id="UP000239366">
    <property type="component" value="Unassembled WGS sequence"/>
</dbReference>
<dbReference type="AlphaFoldDB" id="A0A2S7T660"/>
<dbReference type="RefSeq" id="WP_105000659.1">
    <property type="nucleotide sequence ID" value="NZ_MQVX01000001.1"/>
</dbReference>